<evidence type="ECO:0000313" key="2">
    <source>
        <dbReference type="Proteomes" id="UP000187203"/>
    </source>
</evidence>
<name>A0A1R3KUC6_9ROSI</name>
<protein>
    <submittedName>
        <fullName evidence="1">Cation diffusion facilitator</fullName>
    </submittedName>
</protein>
<organism evidence="1 2">
    <name type="scientific">Corchorus olitorius</name>
    <dbReference type="NCBI Taxonomy" id="93759"/>
    <lineage>
        <taxon>Eukaryota</taxon>
        <taxon>Viridiplantae</taxon>
        <taxon>Streptophyta</taxon>
        <taxon>Embryophyta</taxon>
        <taxon>Tracheophyta</taxon>
        <taxon>Spermatophyta</taxon>
        <taxon>Magnoliopsida</taxon>
        <taxon>eudicotyledons</taxon>
        <taxon>Gunneridae</taxon>
        <taxon>Pentapetalae</taxon>
        <taxon>rosids</taxon>
        <taxon>malvids</taxon>
        <taxon>Malvales</taxon>
        <taxon>Malvaceae</taxon>
        <taxon>Grewioideae</taxon>
        <taxon>Apeibeae</taxon>
        <taxon>Corchorus</taxon>
    </lineage>
</organism>
<dbReference type="AlphaFoldDB" id="A0A1R3KUC6"/>
<evidence type="ECO:0000313" key="1">
    <source>
        <dbReference type="EMBL" id="OMP10666.1"/>
    </source>
</evidence>
<proteinExistence type="predicted"/>
<accession>A0A1R3KUC6</accession>
<dbReference type="EMBL" id="AWUE01011403">
    <property type="protein sequence ID" value="OMP10666.1"/>
    <property type="molecule type" value="Genomic_DNA"/>
</dbReference>
<keyword evidence="2" id="KW-1185">Reference proteome</keyword>
<sequence length="103" mass="11860">MATATDRFHLRKVYIRRRYHRTSQRTSYLLSSQLLNCDCPSQIIVNYDKRHGVGAGVHPVADGQFSGQSLTLIRRICLSQTVADTYFVRRNCLKRLSLFVAEL</sequence>
<reference evidence="2" key="1">
    <citation type="submission" date="2013-09" db="EMBL/GenBank/DDBJ databases">
        <title>Corchorus olitorius genome sequencing.</title>
        <authorList>
            <person name="Alam M."/>
            <person name="Haque M.S."/>
            <person name="Islam M.S."/>
            <person name="Emdad E.M."/>
            <person name="Islam M.M."/>
            <person name="Ahmed B."/>
            <person name="Halim A."/>
            <person name="Hossen Q.M.M."/>
            <person name="Hossain M.Z."/>
            <person name="Ahmed R."/>
            <person name="Khan M.M."/>
            <person name="Islam R."/>
            <person name="Rashid M.M."/>
            <person name="Khan S.A."/>
            <person name="Rahman M.S."/>
            <person name="Alam M."/>
            <person name="Yahiya A.S."/>
            <person name="Khan M.S."/>
            <person name="Azam M.S."/>
            <person name="Haque T."/>
            <person name="Lashkar M.Z.H."/>
            <person name="Akhand A.I."/>
            <person name="Morshed G."/>
            <person name="Roy S."/>
            <person name="Uddin K.S."/>
            <person name="Rabeya T."/>
            <person name="Hossain A.S."/>
            <person name="Chowdhury A."/>
            <person name="Snigdha A.R."/>
            <person name="Mortoza M.S."/>
            <person name="Matin S.A."/>
            <person name="Hoque S.M.E."/>
            <person name="Islam M.K."/>
            <person name="Roy D.K."/>
            <person name="Haider R."/>
            <person name="Moosa M.M."/>
            <person name="Elias S.M."/>
            <person name="Hasan A.M."/>
            <person name="Jahan S."/>
            <person name="Shafiuddin M."/>
            <person name="Mahmood N."/>
            <person name="Shommy N.S."/>
        </authorList>
    </citation>
    <scope>NUCLEOTIDE SEQUENCE [LARGE SCALE GENOMIC DNA]</scope>
    <source>
        <strain evidence="2">cv. O-4</strain>
    </source>
</reference>
<gene>
    <name evidence="1" type="ORF">COLO4_04361</name>
</gene>
<comment type="caution">
    <text evidence="1">The sequence shown here is derived from an EMBL/GenBank/DDBJ whole genome shotgun (WGS) entry which is preliminary data.</text>
</comment>
<dbReference type="Proteomes" id="UP000187203">
    <property type="component" value="Unassembled WGS sequence"/>
</dbReference>